<dbReference type="SMART" id="SM00271">
    <property type="entry name" value="DnaJ"/>
    <property type="match status" value="1"/>
</dbReference>
<dbReference type="GO" id="GO:0051082">
    <property type="term" value="F:unfolded protein binding"/>
    <property type="evidence" value="ECO:0007669"/>
    <property type="project" value="InterPro"/>
</dbReference>
<dbReference type="PRINTS" id="PR00625">
    <property type="entry name" value="JDOMAIN"/>
</dbReference>
<dbReference type="PROSITE" id="PS00636">
    <property type="entry name" value="DNAJ_1"/>
    <property type="match status" value="1"/>
</dbReference>
<dbReference type="GO" id="GO:0006457">
    <property type="term" value="P:protein folding"/>
    <property type="evidence" value="ECO:0007669"/>
    <property type="project" value="InterPro"/>
</dbReference>
<sequence length="358" mass="39652">MGKDYYKILGLAKGASDEDIKKAYRKMALKYHPDKNKSSDAEEKFKAVAEAYEVLSDKKKRDIYDQFGEEGLKGGVPGGGGEDGGHFTYTFSGDPRATFQQFFGTNDPFAHFFNMGMDGHGHPHGHPHGVFDNMDVDDDPFVTMMGGGGPRLGGTRRAFSFNPHDASRPQGGKGRHQDPAVTRDLYVSLEEVAKGVTKKMKITRTVLAGDGRSTRREEKILTIDVKPGWKEGTKVTFEREGDQTPGKIPADIIFMIRDKPHAQFKRDGANLIYSAKVALRDALCGTRVSVPTLDGQRMALNFSNEVVRPQTTKRLQGYGLPYPKDLQRKGDIIVHFDIQFPASLTESAKEILSEVLPL</sequence>
<dbReference type="CDD" id="cd10747">
    <property type="entry name" value="DnaJ_C"/>
    <property type="match status" value="1"/>
</dbReference>
<dbReference type="Gene3D" id="1.10.287.110">
    <property type="entry name" value="DnaJ domain"/>
    <property type="match status" value="1"/>
</dbReference>
<dbReference type="CDD" id="cd06257">
    <property type="entry name" value="DnaJ"/>
    <property type="match status" value="1"/>
</dbReference>
<evidence type="ECO:0000256" key="1">
    <source>
        <dbReference type="ARBA" id="ARBA00023186"/>
    </source>
</evidence>
<dbReference type="InterPro" id="IPR051339">
    <property type="entry name" value="DnaJ_subfamily_B"/>
</dbReference>
<dbReference type="Pfam" id="PF01556">
    <property type="entry name" value="DnaJ_C"/>
    <property type="match status" value="1"/>
</dbReference>
<protein>
    <submittedName>
        <fullName evidence="4">DnaJ subfamily B member 4</fullName>
    </submittedName>
</protein>
<proteinExistence type="predicted"/>
<accession>A0A8J4YGX3</accession>
<dbReference type="OrthoDB" id="550424at2759"/>
<evidence type="ECO:0000313" key="4">
    <source>
        <dbReference type="EMBL" id="KAG0727838.1"/>
    </source>
</evidence>
<dbReference type="PANTHER" id="PTHR24078:SF553">
    <property type="entry name" value="DNAJ HOMOLOG SUBFAMILY B MEMBER 5"/>
    <property type="match status" value="1"/>
</dbReference>
<dbReference type="FunFam" id="2.60.260.20:FF:000002">
    <property type="entry name" value="Dnaj homolog subfamily b member"/>
    <property type="match status" value="1"/>
</dbReference>
<evidence type="ECO:0000256" key="2">
    <source>
        <dbReference type="SAM" id="MobiDB-lite"/>
    </source>
</evidence>
<dbReference type="PANTHER" id="PTHR24078">
    <property type="entry name" value="DNAJ HOMOLOG SUBFAMILY C MEMBER"/>
    <property type="match status" value="1"/>
</dbReference>
<reference evidence="4" key="1">
    <citation type="submission" date="2020-07" db="EMBL/GenBank/DDBJ databases">
        <title>The High-quality genome of the commercially important snow crab, Chionoecetes opilio.</title>
        <authorList>
            <person name="Jeong J.-H."/>
            <person name="Ryu S."/>
        </authorList>
    </citation>
    <scope>NUCLEOTIDE SEQUENCE</scope>
    <source>
        <strain evidence="4">MADBK_172401_WGS</strain>
        <tissue evidence="4">Digestive gland</tissue>
    </source>
</reference>
<gene>
    <name evidence="4" type="primary">DNAJB4</name>
    <name evidence="4" type="ORF">GWK47_033791</name>
</gene>
<dbReference type="EMBL" id="JACEEZ010002939">
    <property type="protein sequence ID" value="KAG0727838.1"/>
    <property type="molecule type" value="Genomic_DNA"/>
</dbReference>
<dbReference type="GO" id="GO:0051087">
    <property type="term" value="F:protein-folding chaperone binding"/>
    <property type="evidence" value="ECO:0007669"/>
    <property type="project" value="TreeGrafter"/>
</dbReference>
<evidence type="ECO:0000259" key="3">
    <source>
        <dbReference type="PROSITE" id="PS50076"/>
    </source>
</evidence>
<dbReference type="InterPro" id="IPR036869">
    <property type="entry name" value="J_dom_sf"/>
</dbReference>
<dbReference type="Gene3D" id="2.60.260.20">
    <property type="entry name" value="Urease metallochaperone UreE, N-terminal domain"/>
    <property type="match status" value="2"/>
</dbReference>
<dbReference type="PROSITE" id="PS50076">
    <property type="entry name" value="DNAJ_2"/>
    <property type="match status" value="1"/>
</dbReference>
<dbReference type="Pfam" id="PF00226">
    <property type="entry name" value="DnaJ"/>
    <property type="match status" value="1"/>
</dbReference>
<name>A0A8J4YGX3_CHIOP</name>
<dbReference type="InterPro" id="IPR018253">
    <property type="entry name" value="DnaJ_domain_CS"/>
</dbReference>
<dbReference type="FunFam" id="2.60.260.20:FF:000026">
    <property type="entry name" value="Uncharacterized protein, isoform B"/>
    <property type="match status" value="1"/>
</dbReference>
<evidence type="ECO:0000313" key="5">
    <source>
        <dbReference type="Proteomes" id="UP000770661"/>
    </source>
</evidence>
<dbReference type="AlphaFoldDB" id="A0A8J4YGX3"/>
<dbReference type="InterPro" id="IPR002939">
    <property type="entry name" value="DnaJ_C"/>
</dbReference>
<comment type="caution">
    <text evidence="4">The sequence shown here is derived from an EMBL/GenBank/DDBJ whole genome shotgun (WGS) entry which is preliminary data.</text>
</comment>
<dbReference type="SUPFAM" id="SSF49493">
    <property type="entry name" value="HSP40/DnaJ peptide-binding domain"/>
    <property type="match status" value="2"/>
</dbReference>
<dbReference type="Proteomes" id="UP000770661">
    <property type="component" value="Unassembled WGS sequence"/>
</dbReference>
<feature type="domain" description="J" evidence="3">
    <location>
        <begin position="4"/>
        <end position="68"/>
    </location>
</feature>
<dbReference type="FunFam" id="1.10.287.110:FF:000033">
    <property type="entry name" value="dnaJ homolog subfamily B member 13"/>
    <property type="match status" value="1"/>
</dbReference>
<dbReference type="SUPFAM" id="SSF46565">
    <property type="entry name" value="Chaperone J-domain"/>
    <property type="match status" value="1"/>
</dbReference>
<dbReference type="InterPro" id="IPR008971">
    <property type="entry name" value="HSP40/DnaJ_pept-bd"/>
</dbReference>
<keyword evidence="5" id="KW-1185">Reference proteome</keyword>
<dbReference type="GO" id="GO:0005829">
    <property type="term" value="C:cytosol"/>
    <property type="evidence" value="ECO:0007669"/>
    <property type="project" value="TreeGrafter"/>
</dbReference>
<keyword evidence="1" id="KW-0143">Chaperone</keyword>
<organism evidence="4 5">
    <name type="scientific">Chionoecetes opilio</name>
    <name type="common">Atlantic snow crab</name>
    <name type="synonym">Cancer opilio</name>
    <dbReference type="NCBI Taxonomy" id="41210"/>
    <lineage>
        <taxon>Eukaryota</taxon>
        <taxon>Metazoa</taxon>
        <taxon>Ecdysozoa</taxon>
        <taxon>Arthropoda</taxon>
        <taxon>Crustacea</taxon>
        <taxon>Multicrustacea</taxon>
        <taxon>Malacostraca</taxon>
        <taxon>Eumalacostraca</taxon>
        <taxon>Eucarida</taxon>
        <taxon>Decapoda</taxon>
        <taxon>Pleocyemata</taxon>
        <taxon>Brachyura</taxon>
        <taxon>Eubrachyura</taxon>
        <taxon>Majoidea</taxon>
        <taxon>Majidae</taxon>
        <taxon>Chionoecetes</taxon>
    </lineage>
</organism>
<dbReference type="InterPro" id="IPR001623">
    <property type="entry name" value="DnaJ_domain"/>
</dbReference>
<feature type="region of interest" description="Disordered" evidence="2">
    <location>
        <begin position="155"/>
        <end position="178"/>
    </location>
</feature>